<reference evidence="3 4" key="1">
    <citation type="submission" date="2019-03" db="EMBL/GenBank/DDBJ databases">
        <title>Genomic Encyclopedia of Type Strains, Phase IV (KMG-IV): sequencing the most valuable type-strain genomes for metagenomic binning, comparative biology and taxonomic classification.</title>
        <authorList>
            <person name="Goeker M."/>
        </authorList>
    </citation>
    <scope>NUCLEOTIDE SEQUENCE [LARGE SCALE GENOMIC DNA]</scope>
    <source>
        <strain evidence="3 4">DSM 25287</strain>
    </source>
</reference>
<evidence type="ECO:0000259" key="2">
    <source>
        <dbReference type="Pfam" id="PF13699"/>
    </source>
</evidence>
<feature type="region of interest" description="Disordered" evidence="1">
    <location>
        <begin position="89"/>
        <end position="110"/>
    </location>
</feature>
<dbReference type="OrthoDB" id="5913938at2"/>
<dbReference type="Proteomes" id="UP000295765">
    <property type="component" value="Unassembled WGS sequence"/>
</dbReference>
<dbReference type="EMBL" id="SLWY01000013">
    <property type="protein sequence ID" value="TCO80652.1"/>
    <property type="molecule type" value="Genomic_DNA"/>
</dbReference>
<organism evidence="3 4">
    <name type="scientific">Plasticicumulans lactativorans</name>
    <dbReference type="NCBI Taxonomy" id="1133106"/>
    <lineage>
        <taxon>Bacteria</taxon>
        <taxon>Pseudomonadati</taxon>
        <taxon>Pseudomonadota</taxon>
        <taxon>Gammaproteobacteria</taxon>
        <taxon>Candidatus Competibacteraceae</taxon>
        <taxon>Plasticicumulans</taxon>
    </lineage>
</organism>
<dbReference type="InterPro" id="IPR025295">
    <property type="entry name" value="eCIS_core_dom"/>
</dbReference>
<feature type="compositionally biased region" description="Pro residues" evidence="1">
    <location>
        <begin position="324"/>
        <end position="342"/>
    </location>
</feature>
<feature type="region of interest" description="Disordered" evidence="1">
    <location>
        <begin position="324"/>
        <end position="361"/>
    </location>
</feature>
<name>A0A4R2L4H9_9GAMM</name>
<dbReference type="InterPro" id="IPR036737">
    <property type="entry name" value="OmpA-like_sf"/>
</dbReference>
<dbReference type="RefSeq" id="WP_132543353.1">
    <property type="nucleotide sequence ID" value="NZ_SLWY01000013.1"/>
</dbReference>
<sequence>MSSAAHACACHRTAAAPGVGATPVRRAPAPNPLWRRLATGVQPQSTLGHADDPAEREAERTAAAVVAAPATGHLCSACAAEQAAGGTVQRKADASPAPAPTGALPDAGTGRPLAADVRHDMEGRFGADFGGVRVHDGPRAAVAAQGLHAQAYTAGRDVVFAAGAYAPHTAVGRHLLAHELTHVLQQGGSGRAALQRQPQVTCSIDVIKAARVLRGDRSAAIEVLDCCESGLSPLPAGCTSDLIAAARFLLGRRGGSSGGPSCPPGFRPARTRDFSGRCCRDGIVAENERECCPPARIAASAIFPRCCPSGTLPDAARRECVELPPLPLPDLPLPRPEPPAEPETPQTPETPETPPPTTVAPVPQRIGFQYDRPGSGGGTLAASLTAAGRTAFAALLAALRADATLRVRLVGRASAEGTDDYNLALGHRRAALIAAELEAAGIARTRIADPPTGALDAACEAGAGPGLASCGEHGAAAWASADREVRAELFVAP</sequence>
<feature type="domain" description="eCIS core" evidence="2">
    <location>
        <begin position="112"/>
        <end position="188"/>
    </location>
</feature>
<comment type="caution">
    <text evidence="3">The sequence shown here is derived from an EMBL/GenBank/DDBJ whole genome shotgun (WGS) entry which is preliminary data.</text>
</comment>
<dbReference type="Pfam" id="PF13699">
    <property type="entry name" value="eCIS_core"/>
    <property type="match status" value="1"/>
</dbReference>
<dbReference type="AlphaFoldDB" id="A0A4R2L4H9"/>
<proteinExistence type="predicted"/>
<accession>A0A4R2L4H9</accession>
<gene>
    <name evidence="3" type="ORF">EV699_113130</name>
</gene>
<evidence type="ECO:0000313" key="3">
    <source>
        <dbReference type="EMBL" id="TCO80652.1"/>
    </source>
</evidence>
<evidence type="ECO:0000256" key="1">
    <source>
        <dbReference type="SAM" id="MobiDB-lite"/>
    </source>
</evidence>
<evidence type="ECO:0000313" key="4">
    <source>
        <dbReference type="Proteomes" id="UP000295765"/>
    </source>
</evidence>
<dbReference type="Gene3D" id="3.30.1330.60">
    <property type="entry name" value="OmpA-like domain"/>
    <property type="match status" value="1"/>
</dbReference>
<keyword evidence="4" id="KW-1185">Reference proteome</keyword>
<dbReference type="SUPFAM" id="SSF103088">
    <property type="entry name" value="OmpA-like"/>
    <property type="match status" value="1"/>
</dbReference>
<protein>
    <submittedName>
        <fullName evidence="3">OmpA family protein</fullName>
    </submittedName>
</protein>